<feature type="transmembrane region" description="Helical" evidence="1">
    <location>
        <begin position="85"/>
        <end position="102"/>
    </location>
</feature>
<protein>
    <submittedName>
        <fullName evidence="2">Uncharacterized protein</fullName>
    </submittedName>
</protein>
<feature type="transmembrane region" description="Helical" evidence="1">
    <location>
        <begin position="12"/>
        <end position="30"/>
    </location>
</feature>
<evidence type="ECO:0000313" key="2">
    <source>
        <dbReference type="EMBL" id="PSU31729.1"/>
    </source>
</evidence>
<evidence type="ECO:0000313" key="3">
    <source>
        <dbReference type="Proteomes" id="UP000241222"/>
    </source>
</evidence>
<reference evidence="2 3" key="1">
    <citation type="submission" date="2018-03" db="EMBL/GenBank/DDBJ databases">
        <title>Whole genome sequencing of Histamine producing bacteria.</title>
        <authorList>
            <person name="Butler K."/>
        </authorList>
    </citation>
    <scope>NUCLEOTIDE SEQUENCE [LARGE SCALE GENOMIC DNA]</scope>
    <source>
        <strain evidence="2 3">JCM 13586</strain>
    </source>
</reference>
<accession>A0A2T3ITN6</accession>
<dbReference type="Proteomes" id="UP000241222">
    <property type="component" value="Unassembled WGS sequence"/>
</dbReference>
<keyword evidence="1" id="KW-1133">Transmembrane helix</keyword>
<dbReference type="AlphaFoldDB" id="A0A2T3ITN6"/>
<evidence type="ECO:0000256" key="1">
    <source>
        <dbReference type="SAM" id="Phobius"/>
    </source>
</evidence>
<dbReference type="EMBL" id="PYMH01000013">
    <property type="protein sequence ID" value="PSU31729.1"/>
    <property type="molecule type" value="Genomic_DNA"/>
</dbReference>
<proteinExistence type="predicted"/>
<name>A0A2T3ITN6_9GAMM</name>
<feature type="transmembrane region" description="Helical" evidence="1">
    <location>
        <begin position="60"/>
        <end position="79"/>
    </location>
</feature>
<gene>
    <name evidence="2" type="ORF">C9I99_21320</name>
</gene>
<feature type="transmembrane region" description="Helical" evidence="1">
    <location>
        <begin position="114"/>
        <end position="132"/>
    </location>
</feature>
<keyword evidence="1" id="KW-0812">Transmembrane</keyword>
<comment type="caution">
    <text evidence="2">The sequence shown here is derived from an EMBL/GenBank/DDBJ whole genome shotgun (WGS) entry which is preliminary data.</text>
</comment>
<sequence length="142" mass="15587">MQLSINGTSKRDLWIFTVGLAIACFIQIIFATSGFQGIFTEPYLIAIALVLAIRPANALFYGAFFAMAFFVALFFKILASDLAPTSLNIQVSVTGLIATYCLSMKFIKEMRMRYFSAVPVIVLGSVAVLSALKNVFQQFSAM</sequence>
<dbReference type="RefSeq" id="WP_107350860.1">
    <property type="nucleotide sequence ID" value="NZ_PYMH01000013.1"/>
</dbReference>
<keyword evidence="1" id="KW-0472">Membrane</keyword>
<organism evidence="2 3">
    <name type="scientific">Photobacterium lutimaris</name>
    <dbReference type="NCBI Taxonomy" id="388278"/>
    <lineage>
        <taxon>Bacteria</taxon>
        <taxon>Pseudomonadati</taxon>
        <taxon>Pseudomonadota</taxon>
        <taxon>Gammaproteobacteria</taxon>
        <taxon>Vibrionales</taxon>
        <taxon>Vibrionaceae</taxon>
        <taxon>Photobacterium</taxon>
    </lineage>
</organism>
<feature type="transmembrane region" description="Helical" evidence="1">
    <location>
        <begin position="36"/>
        <end position="53"/>
    </location>
</feature>
<keyword evidence="3" id="KW-1185">Reference proteome</keyword>